<dbReference type="AlphaFoldDB" id="A0A2W5SNG1"/>
<gene>
    <name evidence="2" type="ORF">DI533_00910</name>
</gene>
<organism evidence="2 3">
    <name type="scientific">Cereibacter sphaeroides</name>
    <name type="common">Rhodobacter sphaeroides</name>
    <dbReference type="NCBI Taxonomy" id="1063"/>
    <lineage>
        <taxon>Bacteria</taxon>
        <taxon>Pseudomonadati</taxon>
        <taxon>Pseudomonadota</taxon>
        <taxon>Alphaproteobacteria</taxon>
        <taxon>Rhodobacterales</taxon>
        <taxon>Paracoccaceae</taxon>
        <taxon>Cereibacter</taxon>
    </lineage>
</organism>
<evidence type="ECO:0000313" key="2">
    <source>
        <dbReference type="EMBL" id="PZR00896.1"/>
    </source>
</evidence>
<keyword evidence="1" id="KW-0732">Signal</keyword>
<evidence type="ECO:0008006" key="4">
    <source>
        <dbReference type="Google" id="ProtNLM"/>
    </source>
</evidence>
<proteinExistence type="predicted"/>
<accession>A0A2W5SNG1</accession>
<evidence type="ECO:0000313" key="3">
    <source>
        <dbReference type="Proteomes" id="UP000248975"/>
    </source>
</evidence>
<feature type="signal peptide" evidence="1">
    <location>
        <begin position="1"/>
        <end position="24"/>
    </location>
</feature>
<evidence type="ECO:0000256" key="1">
    <source>
        <dbReference type="SAM" id="SignalP"/>
    </source>
</evidence>
<protein>
    <recommendedName>
        <fullName evidence="4">Lipoprotein</fullName>
    </recommendedName>
</protein>
<name>A0A2W5SNG1_CERSP</name>
<reference evidence="2 3" key="1">
    <citation type="submission" date="2017-08" db="EMBL/GenBank/DDBJ databases">
        <title>Infants hospitalized years apart are colonized by the same room-sourced microbial strains.</title>
        <authorList>
            <person name="Brooks B."/>
            <person name="Olm M.R."/>
            <person name="Firek B.A."/>
            <person name="Baker R."/>
            <person name="Thomas B.C."/>
            <person name="Morowitz M.J."/>
            <person name="Banfield J.F."/>
        </authorList>
    </citation>
    <scope>NUCLEOTIDE SEQUENCE [LARGE SCALE GENOMIC DNA]</scope>
    <source>
        <strain evidence="2">S2_003_000_R2_11</strain>
    </source>
</reference>
<comment type="caution">
    <text evidence="2">The sequence shown here is derived from an EMBL/GenBank/DDBJ whole genome shotgun (WGS) entry which is preliminary data.</text>
</comment>
<dbReference type="PROSITE" id="PS51257">
    <property type="entry name" value="PROKAR_LIPOPROTEIN"/>
    <property type="match status" value="1"/>
</dbReference>
<dbReference type="Proteomes" id="UP000248975">
    <property type="component" value="Unassembled WGS sequence"/>
</dbReference>
<dbReference type="EMBL" id="QFQS01000001">
    <property type="protein sequence ID" value="PZR00896.1"/>
    <property type="molecule type" value="Genomic_DNA"/>
</dbReference>
<sequence length="156" mass="16658">MTRPLVASLALIALLGACSGSGQSKWYNPVSWFGGSKETKAQMAQAQASVGTPEDPRPLVDQVLSMSVERFSGGAIVTATGLPPTQGYWAGELIEEPIVDGRLNYRFVLIPPPTQQAVSTQASREVTVATSISSIKLEQVREITVTGARNARSSRR</sequence>
<feature type="chain" id="PRO_5016098642" description="Lipoprotein" evidence="1">
    <location>
        <begin position="25"/>
        <end position="156"/>
    </location>
</feature>